<evidence type="ECO:0000313" key="1">
    <source>
        <dbReference type="EMBL" id="RKR84460.1"/>
    </source>
</evidence>
<accession>A0A495J640</accession>
<reference evidence="1 2" key="1">
    <citation type="submission" date="2018-10" db="EMBL/GenBank/DDBJ databases">
        <title>Genomic Encyclopedia of Archaeal and Bacterial Type Strains, Phase II (KMG-II): from individual species to whole genera.</title>
        <authorList>
            <person name="Goeker M."/>
        </authorList>
    </citation>
    <scope>NUCLEOTIDE SEQUENCE [LARGE SCALE GENOMIC DNA]</scope>
    <source>
        <strain evidence="1 2">DSM 18602</strain>
    </source>
</reference>
<sequence>MLPLGDFTLMSDLPRMYHNYEKLTKPEEAGLIDFIGDYLFAGKILLGHNKQDKPETPSTSVQFQHSPSAFNFLYSRLEVPFISIKVLKVSHTLLRIPISITDFHPELFRPPLA</sequence>
<comment type="caution">
    <text evidence="1">The sequence shown here is derived from an EMBL/GenBank/DDBJ whole genome shotgun (WGS) entry which is preliminary data.</text>
</comment>
<organism evidence="1 2">
    <name type="scientific">Mucilaginibacter gracilis</name>
    <dbReference type="NCBI Taxonomy" id="423350"/>
    <lineage>
        <taxon>Bacteria</taxon>
        <taxon>Pseudomonadati</taxon>
        <taxon>Bacteroidota</taxon>
        <taxon>Sphingobacteriia</taxon>
        <taxon>Sphingobacteriales</taxon>
        <taxon>Sphingobacteriaceae</taxon>
        <taxon>Mucilaginibacter</taxon>
    </lineage>
</organism>
<dbReference type="EMBL" id="RBKU01000001">
    <property type="protein sequence ID" value="RKR84460.1"/>
    <property type="molecule type" value="Genomic_DNA"/>
</dbReference>
<dbReference type="Proteomes" id="UP000268007">
    <property type="component" value="Unassembled WGS sequence"/>
</dbReference>
<dbReference type="OrthoDB" id="775229at2"/>
<gene>
    <name evidence="1" type="ORF">BDD43_4698</name>
</gene>
<dbReference type="AlphaFoldDB" id="A0A495J640"/>
<name>A0A495J640_9SPHI</name>
<evidence type="ECO:0000313" key="2">
    <source>
        <dbReference type="Proteomes" id="UP000268007"/>
    </source>
</evidence>
<protein>
    <submittedName>
        <fullName evidence="1">Uncharacterized protein</fullName>
    </submittedName>
</protein>
<dbReference type="RefSeq" id="WP_147425720.1">
    <property type="nucleotide sequence ID" value="NZ_RBKU01000001.1"/>
</dbReference>
<keyword evidence="2" id="KW-1185">Reference proteome</keyword>
<proteinExistence type="predicted"/>